<reference evidence="2" key="1">
    <citation type="submission" date="2017-03" db="EMBL/GenBank/DDBJ databases">
        <title>Phytopthora megakarya and P. palmivora, two closely related causual agents of cacao black pod achieved similar genome size and gene model numbers by different mechanisms.</title>
        <authorList>
            <person name="Ali S."/>
            <person name="Shao J."/>
            <person name="Larry D.J."/>
            <person name="Kronmiller B."/>
            <person name="Shen D."/>
            <person name="Strem M.D."/>
            <person name="Melnick R.L."/>
            <person name="Guiltinan M.J."/>
            <person name="Tyler B.M."/>
            <person name="Meinhardt L.W."/>
            <person name="Bailey B.A."/>
        </authorList>
    </citation>
    <scope>NUCLEOTIDE SEQUENCE [LARGE SCALE GENOMIC DNA]</scope>
    <source>
        <strain evidence="2">zdho120</strain>
    </source>
</reference>
<dbReference type="InterPro" id="IPR012337">
    <property type="entry name" value="RNaseH-like_sf"/>
</dbReference>
<evidence type="ECO:0000313" key="1">
    <source>
        <dbReference type="EMBL" id="OWZ06336.1"/>
    </source>
</evidence>
<dbReference type="EMBL" id="NBNE01004006">
    <property type="protein sequence ID" value="OWZ06336.1"/>
    <property type="molecule type" value="Genomic_DNA"/>
</dbReference>
<sequence>MYYWLDWIIMENRELSMCEKNKTRKYTSLKPGSVKSLKKHMNGVEKLVQDRIKSQLSGKQVGFGIDAWTEDGTHFIAIIAWTPEDKFLLCFTTLEDESDMSSNSIIDLLDDVLDTFAIDASQLCFFVCDHAPMQATLREHSDVLDKVHLQMTKLNTIKNQYRLLELGALMPVFRNATQWSSTFSMVERYFKINGVLENIDDDTLADVIPTARDNIKVKALYEDLKKLESVNKKLHTESLSLHDVRLLFDHVIKHFPGTAAYLSPTASLVKFPDFENGVVTLLSGKQSKLSRSERVAVAKLLLPTDCEPSIQTKKRSFAENALANDNPAPSSEDLKWIPPTSNDVERLFSRAGIVFSRLRRGMSPTTLESVLFLQQNRSLWDANVVADAIERSKKNQRV</sequence>
<dbReference type="SUPFAM" id="SSF53098">
    <property type="entry name" value="Ribonuclease H-like"/>
    <property type="match status" value="1"/>
</dbReference>
<organism evidence="1 2">
    <name type="scientific">Phytophthora megakarya</name>
    <dbReference type="NCBI Taxonomy" id="4795"/>
    <lineage>
        <taxon>Eukaryota</taxon>
        <taxon>Sar</taxon>
        <taxon>Stramenopiles</taxon>
        <taxon>Oomycota</taxon>
        <taxon>Peronosporomycetes</taxon>
        <taxon>Peronosporales</taxon>
        <taxon>Peronosporaceae</taxon>
        <taxon>Phytophthora</taxon>
    </lineage>
</organism>
<dbReference type="AlphaFoldDB" id="A0A225VLB8"/>
<protein>
    <recommendedName>
        <fullName evidence="3">HAT C-terminal dimerisation domain-containing protein</fullName>
    </recommendedName>
</protein>
<gene>
    <name evidence="1" type="ORF">PHMEG_00021418</name>
</gene>
<dbReference type="PANTHER" id="PTHR40866:SF1">
    <property type="entry name" value="BED-TYPE DOMAIN-CONTAINING PROTEIN"/>
    <property type="match status" value="1"/>
</dbReference>
<dbReference type="OrthoDB" id="109974at2759"/>
<dbReference type="PANTHER" id="PTHR40866">
    <property type="entry name" value="BED-TYPE DOMAIN-CONTAINING PROTEIN"/>
    <property type="match status" value="1"/>
</dbReference>
<dbReference type="Proteomes" id="UP000198211">
    <property type="component" value="Unassembled WGS sequence"/>
</dbReference>
<keyword evidence="2" id="KW-1185">Reference proteome</keyword>
<accession>A0A225VLB8</accession>
<name>A0A225VLB8_9STRA</name>
<evidence type="ECO:0008006" key="3">
    <source>
        <dbReference type="Google" id="ProtNLM"/>
    </source>
</evidence>
<evidence type="ECO:0000313" key="2">
    <source>
        <dbReference type="Proteomes" id="UP000198211"/>
    </source>
</evidence>
<proteinExistence type="predicted"/>
<comment type="caution">
    <text evidence="1">The sequence shown here is derived from an EMBL/GenBank/DDBJ whole genome shotgun (WGS) entry which is preliminary data.</text>
</comment>